<feature type="domain" description="Trypanosome variant surface glycoprotein C-terminal" evidence="11">
    <location>
        <begin position="413"/>
        <end position="520"/>
    </location>
</feature>
<keyword evidence="8" id="KW-0449">Lipoprotein</keyword>
<sequence>MSSKTGMNIISSVVLILVGTKLRVEAAIAAGDNKAEFSGICGLVRLYRSTITIPTLTNLTAAGYAKLQAYNMSVSDDAWQKIFLTGKADPKYHETVPEGAPTPNDWQTKWKDWLQAKKEIDAQPESTTLKNTPFAKLTAQQKTHIRPLINALTEKANKLRMQFKEDARTTQAPETGALTAKLKEALIGTATKDETTALLTDIWGGNGNGGRATLCVTGTEANRVNTLYAALACLCADNSGSAVPAVCHHKVTNTEQWRATPAAPTAENTRTIVDLCGPGQQVTLTAAKLHQVLATVKQHITSVGNDGYIGSYSSACDGQAANGVCVNITDYKTQGEAALRSLRWYGPLKDIEDKLQNREVAAMQGAIKKQLIEAAVAEAEQISVEAQKMSFKASATPTAAENTDHTESQQAKCSAHDGNKATCPATQCSYDNSTNKCKPKTETVTTAAGTGEGNAGTTTTKCSDDDTKEKCEAVNKDGKKQCIWRRGGGRNYDKNTEKCLNGSFPVKKKLALISAAFDFLVEF</sequence>
<evidence type="ECO:0000313" key="13">
    <source>
        <dbReference type="EMBL" id="AGH60943.1"/>
    </source>
</evidence>
<name>M4SWX0_9TRYP</name>
<reference evidence="13" key="1">
    <citation type="submission" date="2013-02" db="EMBL/GenBank/DDBJ databases">
        <authorList>
            <person name="Cross G.A.M."/>
            <person name="Kim H.-S."/>
            <person name="Wickstead B."/>
        </authorList>
    </citation>
    <scope>NUCLEOTIDE SEQUENCE</scope>
    <source>
        <strain evidence="13">Lister 427</strain>
    </source>
</reference>
<comment type="function">
    <text evidence="1">VSG forms a coat on the surface of the parasite. The trypanosome evades the immune response of the host by expressing a series of antigenically distinct VSGs from an estimated 1000 VSG genes.</text>
</comment>
<keyword evidence="4" id="KW-0336">GPI-anchor</keyword>
<keyword evidence="3" id="KW-1003">Cell membrane</keyword>
<evidence type="ECO:0000256" key="6">
    <source>
        <dbReference type="ARBA" id="ARBA00023136"/>
    </source>
</evidence>
<evidence type="ECO:0000256" key="1">
    <source>
        <dbReference type="ARBA" id="ARBA00002523"/>
    </source>
</evidence>
<feature type="signal peptide" evidence="10">
    <location>
        <begin position="1"/>
        <end position="26"/>
    </location>
</feature>
<dbReference type="VEuPathDB" id="TriTrypDB:Tb927.11.20660"/>
<dbReference type="InterPro" id="IPR019609">
    <property type="entry name" value="Variant_surf_glycoprt_trypan_C"/>
</dbReference>
<dbReference type="VEuPathDB" id="TriTrypDB:Tb427_000079100"/>
<evidence type="ECO:0000256" key="9">
    <source>
        <dbReference type="SAM" id="MobiDB-lite"/>
    </source>
</evidence>
<dbReference type="VEuPathDB" id="TriTrypDB:Tb1125.5.5670"/>
<keyword evidence="5 10" id="KW-0732">Signal</keyword>
<dbReference type="Pfam" id="PF13206">
    <property type="entry name" value="VSG_B"/>
    <property type="match status" value="1"/>
</dbReference>
<evidence type="ECO:0000256" key="10">
    <source>
        <dbReference type="SAM" id="SignalP"/>
    </source>
</evidence>
<dbReference type="GO" id="GO:0098552">
    <property type="term" value="C:side of membrane"/>
    <property type="evidence" value="ECO:0007669"/>
    <property type="project" value="UniProtKB-KW"/>
</dbReference>
<dbReference type="AlphaFoldDB" id="M4SWX0"/>
<evidence type="ECO:0000256" key="2">
    <source>
        <dbReference type="ARBA" id="ARBA00004609"/>
    </source>
</evidence>
<comment type="subcellular location">
    <subcellularLocation>
        <location evidence="2">Cell membrane</location>
        <topology evidence="2">Lipid-anchor</topology>
        <topology evidence="2">GPI-anchor</topology>
    </subcellularLocation>
</comment>
<dbReference type="InterPro" id="IPR025932">
    <property type="entry name" value="Trypano_VSG_B_N_dom"/>
</dbReference>
<feature type="domain" description="Trypanosome variant surface glycoprotein B-type N-terminal" evidence="12">
    <location>
        <begin position="16"/>
        <end position="372"/>
    </location>
</feature>
<dbReference type="EMBL" id="KC613512">
    <property type="protein sequence ID" value="AGH60943.1"/>
    <property type="molecule type" value="Genomic_DNA"/>
</dbReference>
<evidence type="ECO:0000256" key="3">
    <source>
        <dbReference type="ARBA" id="ARBA00022475"/>
    </source>
</evidence>
<evidence type="ECO:0000259" key="12">
    <source>
        <dbReference type="Pfam" id="PF13206"/>
    </source>
</evidence>
<evidence type="ECO:0000256" key="7">
    <source>
        <dbReference type="ARBA" id="ARBA00023180"/>
    </source>
</evidence>
<dbReference type="GO" id="GO:0005886">
    <property type="term" value="C:plasma membrane"/>
    <property type="evidence" value="ECO:0007669"/>
    <property type="project" value="UniProtKB-SubCell"/>
</dbReference>
<accession>M4SWX0</accession>
<proteinExistence type="predicted"/>
<evidence type="ECO:0000256" key="4">
    <source>
        <dbReference type="ARBA" id="ARBA00022622"/>
    </source>
</evidence>
<dbReference type="Pfam" id="PF10659">
    <property type="entry name" value="Trypan_glycop_C"/>
    <property type="match status" value="1"/>
</dbReference>
<feature type="chain" id="PRO_5004057517" evidence="10">
    <location>
        <begin position="27"/>
        <end position="523"/>
    </location>
</feature>
<keyword evidence="7" id="KW-0325">Glycoprotein</keyword>
<reference evidence="13" key="2">
    <citation type="journal article" date="2014" name="Mol. Biochem. Parasitol.">
        <title>Capturing the variant surface glycoprotein repertoire (the VSGnome) of Trypanosoma brucei Lister 427.</title>
        <authorList>
            <person name="Cross G.A."/>
            <person name="Kim H.S."/>
            <person name="Wickstead B."/>
        </authorList>
    </citation>
    <scope>NUCLEOTIDE SEQUENCE</scope>
    <source>
        <strain evidence="13">Lister 427</strain>
    </source>
</reference>
<evidence type="ECO:0000256" key="5">
    <source>
        <dbReference type="ARBA" id="ARBA00022729"/>
    </source>
</evidence>
<feature type="region of interest" description="Disordered" evidence="9">
    <location>
        <begin position="395"/>
        <end position="416"/>
    </location>
</feature>
<evidence type="ECO:0000259" key="11">
    <source>
        <dbReference type="Pfam" id="PF10659"/>
    </source>
</evidence>
<protein>
    <submittedName>
        <fullName evidence="13">Variant surface glycoprotein 367</fullName>
    </submittedName>
</protein>
<organism evidence="13">
    <name type="scientific">Trypanosoma brucei</name>
    <dbReference type="NCBI Taxonomy" id="5691"/>
    <lineage>
        <taxon>Eukaryota</taxon>
        <taxon>Discoba</taxon>
        <taxon>Euglenozoa</taxon>
        <taxon>Kinetoplastea</taxon>
        <taxon>Metakinetoplastina</taxon>
        <taxon>Trypanosomatida</taxon>
        <taxon>Trypanosomatidae</taxon>
        <taxon>Trypanosoma</taxon>
    </lineage>
</organism>
<evidence type="ECO:0000256" key="8">
    <source>
        <dbReference type="ARBA" id="ARBA00023288"/>
    </source>
</evidence>
<keyword evidence="6" id="KW-0472">Membrane</keyword>